<dbReference type="EMBL" id="MU266403">
    <property type="protein sequence ID" value="KAH7925397.1"/>
    <property type="molecule type" value="Genomic_DNA"/>
</dbReference>
<organism evidence="1 2">
    <name type="scientific">Leucogyrophana mollusca</name>
    <dbReference type="NCBI Taxonomy" id="85980"/>
    <lineage>
        <taxon>Eukaryota</taxon>
        <taxon>Fungi</taxon>
        <taxon>Dikarya</taxon>
        <taxon>Basidiomycota</taxon>
        <taxon>Agaricomycotina</taxon>
        <taxon>Agaricomycetes</taxon>
        <taxon>Agaricomycetidae</taxon>
        <taxon>Boletales</taxon>
        <taxon>Boletales incertae sedis</taxon>
        <taxon>Leucogyrophana</taxon>
    </lineage>
</organism>
<dbReference type="Proteomes" id="UP000790709">
    <property type="component" value="Unassembled WGS sequence"/>
</dbReference>
<name>A0ACB8BKN7_9AGAM</name>
<protein>
    <submittedName>
        <fullName evidence="1">Iron permease</fullName>
    </submittedName>
</protein>
<gene>
    <name evidence="1" type="ORF">BV22DRAFT_1034074</name>
</gene>
<sequence>MSTKSSTTDVKPASRQHPRDWRFWLIFLALCASTFLSALDLASIGTALPSIVHDLDGTESFAWVSAAYTLACTSILPLSGKLADIFGRRAVMLTSLLLFALGSVLCATARSMTMLVAGRAVQGVGSGGIQSLTAIVISDLVTLKERGFFIALTGATYSLATAVGPFIGGAFAQDVTWRWLFYLNLPLCGVAIVIVAIFMRLRKPHSESLTHSLLALDWIGNTLIIGGTASCLIALTWAGVTYSWSSFQVIVPLTIGLIALVVAMLYETCYASHPTIPRAIVSNLTSLSGYLGTFLHGAVSILVFFYLPIYFQAAKLAPPLRSGLYFFPMAVSISPAAIAQGIIISKTGRYRLVNLVGWCLMFLGIGLLCLLHPDSPIGLSIPFQIIAAVGMGLLYATQFSVLAPLDPQLNAQALSFLIFTRSFSQSWSVSIGATILQNRLRNTLPRDFLAGFAPGVDISYTAIPQLPTLPSPLQDEARAAFADSLIVLWKVALVVCAVGLLSVFAQKDIPLHQKMDDRWGMEESVRKDEEIAMMRMASLETLRLADNSQENLAGRPHDSTTTIAMNGSVAEKIDKISS</sequence>
<reference evidence="1" key="1">
    <citation type="journal article" date="2021" name="New Phytol.">
        <title>Evolutionary innovations through gain and loss of genes in the ectomycorrhizal Boletales.</title>
        <authorList>
            <person name="Wu G."/>
            <person name="Miyauchi S."/>
            <person name="Morin E."/>
            <person name="Kuo A."/>
            <person name="Drula E."/>
            <person name="Varga T."/>
            <person name="Kohler A."/>
            <person name="Feng B."/>
            <person name="Cao Y."/>
            <person name="Lipzen A."/>
            <person name="Daum C."/>
            <person name="Hundley H."/>
            <person name="Pangilinan J."/>
            <person name="Johnson J."/>
            <person name="Barry K."/>
            <person name="LaButti K."/>
            <person name="Ng V."/>
            <person name="Ahrendt S."/>
            <person name="Min B."/>
            <person name="Choi I.G."/>
            <person name="Park H."/>
            <person name="Plett J.M."/>
            <person name="Magnuson J."/>
            <person name="Spatafora J.W."/>
            <person name="Nagy L.G."/>
            <person name="Henrissat B."/>
            <person name="Grigoriev I.V."/>
            <person name="Yang Z.L."/>
            <person name="Xu J."/>
            <person name="Martin F.M."/>
        </authorList>
    </citation>
    <scope>NUCLEOTIDE SEQUENCE</scope>
    <source>
        <strain evidence="1">KUC20120723A-06</strain>
    </source>
</reference>
<keyword evidence="2" id="KW-1185">Reference proteome</keyword>
<proteinExistence type="predicted"/>
<evidence type="ECO:0000313" key="1">
    <source>
        <dbReference type="EMBL" id="KAH7925397.1"/>
    </source>
</evidence>
<comment type="caution">
    <text evidence="1">The sequence shown here is derived from an EMBL/GenBank/DDBJ whole genome shotgun (WGS) entry which is preliminary data.</text>
</comment>
<accession>A0ACB8BKN7</accession>
<evidence type="ECO:0000313" key="2">
    <source>
        <dbReference type="Proteomes" id="UP000790709"/>
    </source>
</evidence>